<accession>A0AAE0KP03</accession>
<protein>
    <recommendedName>
        <fullName evidence="1">Reverse transcriptase Ty1/copia-type domain-containing protein</fullName>
    </recommendedName>
</protein>
<dbReference type="InterPro" id="IPR013103">
    <property type="entry name" value="RVT_2"/>
</dbReference>
<comment type="caution">
    <text evidence="2">The sequence shown here is derived from an EMBL/GenBank/DDBJ whole genome shotgun (WGS) entry which is preliminary data.</text>
</comment>
<dbReference type="Pfam" id="PF07727">
    <property type="entry name" value="RVT_2"/>
    <property type="match status" value="1"/>
</dbReference>
<sequence length="139" mass="15565">MVQLTSGAAWEDAIVCAAAREQHSLLYQWQESDKKEEAALIDLKRAIVPMQRLPPGATALGMKAIYKPKIDSANVLTERKARWVVFRNKQSHGVNYKEVYAPCTQLTTVRVLITHSLIMGLQAFSMDVVTCFLSSELDI</sequence>
<reference evidence="2 3" key="1">
    <citation type="journal article" date="2015" name="Genome Biol. Evol.">
        <title>Comparative Genomics of a Bacterivorous Green Alga Reveals Evolutionary Causalities and Consequences of Phago-Mixotrophic Mode of Nutrition.</title>
        <authorList>
            <person name="Burns J.A."/>
            <person name="Paasch A."/>
            <person name="Narechania A."/>
            <person name="Kim E."/>
        </authorList>
    </citation>
    <scope>NUCLEOTIDE SEQUENCE [LARGE SCALE GENOMIC DNA]</scope>
    <source>
        <strain evidence="2 3">PLY_AMNH</strain>
    </source>
</reference>
<evidence type="ECO:0000313" key="3">
    <source>
        <dbReference type="Proteomes" id="UP001190700"/>
    </source>
</evidence>
<evidence type="ECO:0000259" key="1">
    <source>
        <dbReference type="Pfam" id="PF07727"/>
    </source>
</evidence>
<dbReference type="EMBL" id="LGRX02022605">
    <property type="protein sequence ID" value="KAK3255437.1"/>
    <property type="molecule type" value="Genomic_DNA"/>
</dbReference>
<organism evidence="2 3">
    <name type="scientific">Cymbomonas tetramitiformis</name>
    <dbReference type="NCBI Taxonomy" id="36881"/>
    <lineage>
        <taxon>Eukaryota</taxon>
        <taxon>Viridiplantae</taxon>
        <taxon>Chlorophyta</taxon>
        <taxon>Pyramimonadophyceae</taxon>
        <taxon>Pyramimonadales</taxon>
        <taxon>Pyramimonadaceae</taxon>
        <taxon>Cymbomonas</taxon>
    </lineage>
</organism>
<gene>
    <name evidence="2" type="ORF">CYMTET_35377</name>
</gene>
<dbReference type="AlphaFoldDB" id="A0AAE0KP03"/>
<keyword evidence="3" id="KW-1185">Reference proteome</keyword>
<dbReference type="Proteomes" id="UP001190700">
    <property type="component" value="Unassembled WGS sequence"/>
</dbReference>
<evidence type="ECO:0000313" key="2">
    <source>
        <dbReference type="EMBL" id="KAK3255437.1"/>
    </source>
</evidence>
<feature type="domain" description="Reverse transcriptase Ty1/copia-type" evidence="1">
    <location>
        <begin position="52"/>
        <end position="138"/>
    </location>
</feature>
<proteinExistence type="predicted"/>
<name>A0AAE0KP03_9CHLO</name>